<organism evidence="1 2">
    <name type="scientific">Sphingomonas aquatilis</name>
    <dbReference type="NCBI Taxonomy" id="93063"/>
    <lineage>
        <taxon>Bacteria</taxon>
        <taxon>Pseudomonadati</taxon>
        <taxon>Pseudomonadota</taxon>
        <taxon>Alphaproteobacteria</taxon>
        <taxon>Sphingomonadales</taxon>
        <taxon>Sphingomonadaceae</taxon>
        <taxon>Sphingomonas</taxon>
    </lineage>
</organism>
<sequence length="454" mass="50649">MPDRYSIRYEDNGTAHVLGPEGWDDDLAEAAREALADLSKSSEHGKYSLQLERFLSFEFEDGERCDALLDEDIATARARFEKFLESLGCTVGPARGRRDKSRSVKRSDGNTGDIQIAIRVTRDFYDALRTNGLYTDWNPLEVNGWEQGSAARVAAGNTGKNEQGHIGDDSGNHFRIANRDWYPPLPHDPVGLGRRVLAAVNADLAAGHEWPPGAVLLVRALVDGGGRFEDTHVLTAADWAVGSRFGRAMIAPDKGTNGVRDKVVVISEEHRQNLADSFDRRHKADSSIPSMAALRELLGEGKLDELMRHPLYPNAQGKKLTGSNFRSDWFRPCMIRHKVYVESTRGQKLAAPHWLRRANVTAQVARTFGAGGTVDEIRKRLKELEEDFGWKSSMLERYAANFFLTIRLEKRIATMDAMNLTEEVRPRLTTMNRSDTASDLLSPAIRGLHGSLPR</sequence>
<proteinExistence type="predicted"/>
<evidence type="ECO:0000313" key="2">
    <source>
        <dbReference type="Proteomes" id="UP000528945"/>
    </source>
</evidence>
<name>A0AAW3TWH4_9SPHN</name>
<dbReference type="RefSeq" id="WP_147036670.1">
    <property type="nucleotide sequence ID" value="NZ_JACIDB010000010.1"/>
</dbReference>
<evidence type="ECO:0000313" key="1">
    <source>
        <dbReference type="EMBL" id="MBB3876999.1"/>
    </source>
</evidence>
<dbReference type="AlphaFoldDB" id="A0AAW3TWH4"/>
<dbReference type="Proteomes" id="UP000528945">
    <property type="component" value="Unassembled WGS sequence"/>
</dbReference>
<comment type="caution">
    <text evidence="1">The sequence shown here is derived from an EMBL/GenBank/DDBJ whole genome shotgun (WGS) entry which is preliminary data.</text>
</comment>
<keyword evidence="2" id="KW-1185">Reference proteome</keyword>
<protein>
    <submittedName>
        <fullName evidence="1">Uncharacterized protein</fullName>
    </submittedName>
</protein>
<reference evidence="1 2" key="1">
    <citation type="submission" date="2020-08" db="EMBL/GenBank/DDBJ databases">
        <title>Genomic Encyclopedia of Type Strains, Phase IV (KMG-IV): sequencing the most valuable type-strain genomes for metagenomic binning, comparative biology and taxonomic classification.</title>
        <authorList>
            <person name="Goeker M."/>
        </authorList>
    </citation>
    <scope>NUCLEOTIDE SEQUENCE [LARGE SCALE GENOMIC DNA]</scope>
    <source>
        <strain evidence="1 2">DSM 15581</strain>
    </source>
</reference>
<gene>
    <name evidence="1" type="ORF">GGR47_003267</name>
</gene>
<dbReference type="EMBL" id="JACIDB010000010">
    <property type="protein sequence ID" value="MBB3876999.1"/>
    <property type="molecule type" value="Genomic_DNA"/>
</dbReference>
<accession>A0AAW3TWH4</accession>